<dbReference type="Gene3D" id="3.30.70.80">
    <property type="entry name" value="Peptidase S8 propeptide/proteinase inhibitor I9"/>
    <property type="match status" value="1"/>
</dbReference>
<evidence type="ECO:0000259" key="3">
    <source>
        <dbReference type="Pfam" id="PF05922"/>
    </source>
</evidence>
<evidence type="ECO:0000313" key="4">
    <source>
        <dbReference type="EMBL" id="KAG6522907.1"/>
    </source>
</evidence>
<reference evidence="4 5" key="1">
    <citation type="submission" date="2020-08" db="EMBL/GenBank/DDBJ databases">
        <title>Plant Genome Project.</title>
        <authorList>
            <person name="Zhang R.-G."/>
        </authorList>
    </citation>
    <scope>NUCLEOTIDE SEQUENCE [LARGE SCALE GENOMIC DNA]</scope>
    <source>
        <tissue evidence="4">Rhizome</tissue>
    </source>
</reference>
<proteinExistence type="predicted"/>
<dbReference type="PANTHER" id="PTHR48222">
    <property type="entry name" value="PROTEINASE INHIBITOR, PROPEPTIDE"/>
    <property type="match status" value="1"/>
</dbReference>
<evidence type="ECO:0000313" key="5">
    <source>
        <dbReference type="Proteomes" id="UP000734854"/>
    </source>
</evidence>
<feature type="region of interest" description="Disordered" evidence="1">
    <location>
        <begin position="153"/>
        <end position="175"/>
    </location>
</feature>
<dbReference type="InterPro" id="IPR010259">
    <property type="entry name" value="S8pro/Inhibitor_I9"/>
</dbReference>
<feature type="domain" description="Inhibitor I9" evidence="3">
    <location>
        <begin position="48"/>
        <end position="106"/>
    </location>
</feature>
<name>A0A8J5HAM6_ZINOF</name>
<keyword evidence="2" id="KW-0732">Signal</keyword>
<dbReference type="InterPro" id="IPR037045">
    <property type="entry name" value="S8pro/Inhibitor_I9_sf"/>
</dbReference>
<accession>A0A8J5HAM6</accession>
<comment type="caution">
    <text evidence="4">The sequence shown here is derived from an EMBL/GenBank/DDBJ whole genome shotgun (WGS) entry which is preliminary data.</text>
</comment>
<keyword evidence="5" id="KW-1185">Reference proteome</keyword>
<feature type="signal peptide" evidence="2">
    <location>
        <begin position="1"/>
        <end position="22"/>
    </location>
</feature>
<protein>
    <recommendedName>
        <fullName evidence="3">Inhibitor I9 domain-containing protein</fullName>
    </recommendedName>
</protein>
<dbReference type="AlphaFoldDB" id="A0A8J5HAM6"/>
<dbReference type="Pfam" id="PF05922">
    <property type="entry name" value="Inhibitor_I9"/>
    <property type="match status" value="1"/>
</dbReference>
<dbReference type="EMBL" id="JACMSC010000005">
    <property type="protein sequence ID" value="KAG6522907.1"/>
    <property type="molecule type" value="Genomic_DNA"/>
</dbReference>
<evidence type="ECO:0000256" key="2">
    <source>
        <dbReference type="SAM" id="SignalP"/>
    </source>
</evidence>
<dbReference type="PANTHER" id="PTHR48222:SF4">
    <property type="entry name" value="PROTEINASE INHIBITOR, PROPEPTIDE"/>
    <property type="match status" value="1"/>
</dbReference>
<dbReference type="Proteomes" id="UP000734854">
    <property type="component" value="Unassembled WGS sequence"/>
</dbReference>
<feature type="chain" id="PRO_5035177337" description="Inhibitor I9 domain-containing protein" evidence="2">
    <location>
        <begin position="23"/>
        <end position="175"/>
    </location>
</feature>
<sequence>MSRSFPFTLLALLSLLIVFVFSSLPLLTSAMAEPTTKHPEPEEATVQIVYVQKPETEEPEAFHIQTLAAVLGSEDAAKESLIYHYTHAASGFSAKLTKSQVEELSNVNFSKFDFYALRLGFSYLFVHFGPEFKLLNWQSNRAFFRLCQVEPSASWGEPSPTATAARHTAQGSAKL</sequence>
<gene>
    <name evidence="4" type="ORF">ZIOFF_020063</name>
</gene>
<organism evidence="4 5">
    <name type="scientific">Zingiber officinale</name>
    <name type="common">Ginger</name>
    <name type="synonym">Amomum zingiber</name>
    <dbReference type="NCBI Taxonomy" id="94328"/>
    <lineage>
        <taxon>Eukaryota</taxon>
        <taxon>Viridiplantae</taxon>
        <taxon>Streptophyta</taxon>
        <taxon>Embryophyta</taxon>
        <taxon>Tracheophyta</taxon>
        <taxon>Spermatophyta</taxon>
        <taxon>Magnoliopsida</taxon>
        <taxon>Liliopsida</taxon>
        <taxon>Zingiberales</taxon>
        <taxon>Zingiberaceae</taxon>
        <taxon>Zingiber</taxon>
    </lineage>
</organism>
<evidence type="ECO:0000256" key="1">
    <source>
        <dbReference type="SAM" id="MobiDB-lite"/>
    </source>
</evidence>